<dbReference type="InterPro" id="IPR029064">
    <property type="entry name" value="Ribosomal_eL30-like_sf"/>
</dbReference>
<dbReference type="GO" id="GO:0005829">
    <property type="term" value="C:cytosol"/>
    <property type="evidence" value="ECO:0007669"/>
    <property type="project" value="TreeGrafter"/>
</dbReference>
<evidence type="ECO:0000259" key="3">
    <source>
        <dbReference type="SMART" id="SM00967"/>
    </source>
</evidence>
<dbReference type="InterPro" id="IPR029028">
    <property type="entry name" value="Alpha/beta_knot_MTases"/>
</dbReference>
<dbReference type="InterPro" id="IPR029026">
    <property type="entry name" value="tRNA_m1G_MTases_N"/>
</dbReference>
<evidence type="ECO:0000256" key="1">
    <source>
        <dbReference type="ARBA" id="ARBA00022603"/>
    </source>
</evidence>
<dbReference type="Pfam" id="PF08032">
    <property type="entry name" value="SpoU_sub_bind"/>
    <property type="match status" value="1"/>
</dbReference>
<dbReference type="InterPro" id="IPR004441">
    <property type="entry name" value="rRNA_MeTrfase_TrmH"/>
</dbReference>
<dbReference type="Gene3D" id="3.40.1280.10">
    <property type="match status" value="1"/>
</dbReference>
<evidence type="ECO:0000313" key="4">
    <source>
        <dbReference type="EMBL" id="MCA9386434.1"/>
    </source>
</evidence>
<dbReference type="AlphaFoldDB" id="A0A955L998"/>
<proteinExistence type="predicted"/>
<evidence type="ECO:0000313" key="5">
    <source>
        <dbReference type="Proteomes" id="UP000714915"/>
    </source>
</evidence>
<dbReference type="GO" id="GO:0006396">
    <property type="term" value="P:RNA processing"/>
    <property type="evidence" value="ECO:0007669"/>
    <property type="project" value="InterPro"/>
</dbReference>
<reference evidence="4" key="1">
    <citation type="submission" date="2020-04" db="EMBL/GenBank/DDBJ databases">
        <authorList>
            <person name="Zhang T."/>
        </authorList>
    </citation>
    <scope>NUCLEOTIDE SEQUENCE</scope>
    <source>
        <strain evidence="4">HKST-UBA09</strain>
    </source>
</reference>
<dbReference type="InterPro" id="IPR013123">
    <property type="entry name" value="SpoU_subst-bd"/>
</dbReference>
<dbReference type="EMBL" id="JAGQLF010000001">
    <property type="protein sequence ID" value="MCA9386434.1"/>
    <property type="molecule type" value="Genomic_DNA"/>
</dbReference>
<protein>
    <submittedName>
        <fullName evidence="4">23S rRNA (Guanosine(2251)-2'-O)-methyltransferase RlmB</fullName>
    </submittedName>
</protein>
<name>A0A955L998_9BACT</name>
<dbReference type="GO" id="GO:0003723">
    <property type="term" value="F:RNA binding"/>
    <property type="evidence" value="ECO:0007669"/>
    <property type="project" value="InterPro"/>
</dbReference>
<dbReference type="SUPFAM" id="SSF75217">
    <property type="entry name" value="alpha/beta knot"/>
    <property type="match status" value="1"/>
</dbReference>
<feature type="domain" description="RNA 2-O ribose methyltransferase substrate binding" evidence="3">
    <location>
        <begin position="2"/>
        <end position="78"/>
    </location>
</feature>
<dbReference type="InterPro" id="IPR001537">
    <property type="entry name" value="SpoU_MeTrfase"/>
</dbReference>
<evidence type="ECO:0000256" key="2">
    <source>
        <dbReference type="ARBA" id="ARBA00022679"/>
    </source>
</evidence>
<dbReference type="PANTHER" id="PTHR46429:SF1">
    <property type="entry name" value="23S RRNA (GUANOSINE-2'-O-)-METHYLTRANSFERASE RLMB"/>
    <property type="match status" value="1"/>
</dbReference>
<keyword evidence="2" id="KW-0808">Transferase</keyword>
<dbReference type="Gene3D" id="3.30.1330.30">
    <property type="match status" value="1"/>
</dbReference>
<keyword evidence="1" id="KW-0489">Methyltransferase</keyword>
<dbReference type="Pfam" id="PF00588">
    <property type="entry name" value="SpoU_methylase"/>
    <property type="match status" value="1"/>
</dbReference>
<gene>
    <name evidence="4" type="ORF">KC669_00200</name>
</gene>
<reference evidence="4" key="2">
    <citation type="journal article" date="2021" name="Microbiome">
        <title>Successional dynamics and alternative stable states in a saline activated sludge microbial community over 9 years.</title>
        <authorList>
            <person name="Wang Y."/>
            <person name="Ye J."/>
            <person name="Ju F."/>
            <person name="Liu L."/>
            <person name="Boyd J.A."/>
            <person name="Deng Y."/>
            <person name="Parks D.H."/>
            <person name="Jiang X."/>
            <person name="Yin X."/>
            <person name="Woodcroft B.J."/>
            <person name="Tyson G.W."/>
            <person name="Hugenholtz P."/>
            <person name="Polz M.F."/>
            <person name="Zhang T."/>
        </authorList>
    </citation>
    <scope>NUCLEOTIDE SEQUENCE</scope>
    <source>
        <strain evidence="4">HKST-UBA09</strain>
    </source>
</reference>
<dbReference type="GO" id="GO:0008173">
    <property type="term" value="F:RNA methyltransferase activity"/>
    <property type="evidence" value="ECO:0007669"/>
    <property type="project" value="InterPro"/>
</dbReference>
<feature type="non-terminal residue" evidence="4">
    <location>
        <position position="151"/>
    </location>
</feature>
<dbReference type="Proteomes" id="UP000714915">
    <property type="component" value="Unassembled WGS sequence"/>
</dbReference>
<dbReference type="SUPFAM" id="SSF55315">
    <property type="entry name" value="L30e-like"/>
    <property type="match status" value="1"/>
</dbReference>
<sequence length="151" mass="16474">MIFYGRNIVIEALKSNHQVSKVSIQEGSDNNEKIGLIVKLAKSLNVPISYLDRREISKVTSSEEHQGVCCEVKFNESKLKDLITGEDNQSFIYISTATFEHNIGAITRSAEVAGVNGVIIPTNAEITPTVAKTSAGAIFHIPIIRLSVFNA</sequence>
<dbReference type="PANTHER" id="PTHR46429">
    <property type="entry name" value="23S RRNA (GUANOSINE-2'-O-)-METHYLTRANSFERASE RLMB"/>
    <property type="match status" value="1"/>
</dbReference>
<dbReference type="GO" id="GO:0032259">
    <property type="term" value="P:methylation"/>
    <property type="evidence" value="ECO:0007669"/>
    <property type="project" value="UniProtKB-KW"/>
</dbReference>
<comment type="caution">
    <text evidence="4">The sequence shown here is derived from an EMBL/GenBank/DDBJ whole genome shotgun (WGS) entry which is preliminary data.</text>
</comment>
<accession>A0A955L998</accession>
<dbReference type="SMART" id="SM00967">
    <property type="entry name" value="SpoU_sub_bind"/>
    <property type="match status" value="1"/>
</dbReference>
<organism evidence="4 5">
    <name type="scientific">Candidatus Dojkabacteria bacterium</name>
    <dbReference type="NCBI Taxonomy" id="2099670"/>
    <lineage>
        <taxon>Bacteria</taxon>
        <taxon>Candidatus Dojkabacteria</taxon>
    </lineage>
</organism>